<accession>A0ABT9PHE5</accession>
<dbReference type="RefSeq" id="WP_296932096.1">
    <property type="nucleotide sequence ID" value="NZ_CP133407.1"/>
</dbReference>
<feature type="domain" description="Glycine transporter" evidence="9">
    <location>
        <begin position="95"/>
        <end position="169"/>
    </location>
</feature>
<keyword evidence="4 8" id="KW-0812">Transmembrane</keyword>
<gene>
    <name evidence="10" type="ORF">J2S45_000808</name>
</gene>
<evidence type="ECO:0000256" key="5">
    <source>
        <dbReference type="ARBA" id="ARBA00022989"/>
    </source>
</evidence>
<evidence type="ECO:0000256" key="4">
    <source>
        <dbReference type="ARBA" id="ARBA00022692"/>
    </source>
</evidence>
<dbReference type="Pfam" id="PF03458">
    <property type="entry name" value="Gly_transporter"/>
    <property type="match status" value="2"/>
</dbReference>
<evidence type="ECO:0000256" key="7">
    <source>
        <dbReference type="SAM" id="MobiDB-lite"/>
    </source>
</evidence>
<name>A0ABT9PHE5_9ACTO</name>
<evidence type="ECO:0000256" key="1">
    <source>
        <dbReference type="ARBA" id="ARBA00004651"/>
    </source>
</evidence>
<evidence type="ECO:0000313" key="10">
    <source>
        <dbReference type="EMBL" id="MDP9832129.1"/>
    </source>
</evidence>
<evidence type="ECO:0000256" key="3">
    <source>
        <dbReference type="ARBA" id="ARBA00022475"/>
    </source>
</evidence>
<feature type="transmembrane region" description="Helical" evidence="8">
    <location>
        <begin position="116"/>
        <end position="136"/>
    </location>
</feature>
<feature type="transmembrane region" description="Helical" evidence="8">
    <location>
        <begin position="174"/>
        <end position="192"/>
    </location>
</feature>
<feature type="transmembrane region" description="Helical" evidence="8">
    <location>
        <begin position="33"/>
        <end position="51"/>
    </location>
</feature>
<reference evidence="10 11" key="1">
    <citation type="submission" date="2023-07" db="EMBL/GenBank/DDBJ databases">
        <title>Sequencing the genomes of 1000 actinobacteria strains.</title>
        <authorList>
            <person name="Klenk H.-P."/>
        </authorList>
    </citation>
    <scope>NUCLEOTIDE SEQUENCE [LARGE SCALE GENOMIC DNA]</scope>
    <source>
        <strain evidence="10 11">DSM 19515</strain>
    </source>
</reference>
<keyword evidence="11" id="KW-1185">Reference proteome</keyword>
<keyword evidence="6 8" id="KW-0472">Membrane</keyword>
<feature type="transmembrane region" description="Helical" evidence="8">
    <location>
        <begin position="57"/>
        <end position="81"/>
    </location>
</feature>
<comment type="caution">
    <text evidence="10">The sequence shown here is derived from an EMBL/GenBank/DDBJ whole genome shotgun (WGS) entry which is preliminary data.</text>
</comment>
<dbReference type="PANTHER" id="PTHR30506">
    <property type="entry name" value="INNER MEMBRANE PROTEIN"/>
    <property type="match status" value="1"/>
</dbReference>
<sequence length="241" mass="25911">MDPEVLFRFVDVAGVIAYGVIGASLARTLEYDIIGYLTLGILTALGGGMIRDSLLGIGFPVALTDPWYLAGAIGASAFAYLVPLDGPWARRGLTLADVLALGCWSATGAAKGITAGLAPIPSIFLGVITATAGGVMRDALVRQTPAIFGSNPLYATISIAAAGIMVVFQQHNMYQLGMGLAILLCLVFGLAARRFRWILPVRQMNLLADSRRILKREHKTNLRRRSRRKDAKRKDKRKGGK</sequence>
<evidence type="ECO:0000313" key="11">
    <source>
        <dbReference type="Proteomes" id="UP001230145"/>
    </source>
</evidence>
<evidence type="ECO:0000256" key="6">
    <source>
        <dbReference type="ARBA" id="ARBA00023136"/>
    </source>
</evidence>
<dbReference type="PANTHER" id="PTHR30506:SF3">
    <property type="entry name" value="UPF0126 INNER MEMBRANE PROTEIN YADS-RELATED"/>
    <property type="match status" value="1"/>
</dbReference>
<organism evidence="10 11">
    <name type="scientific">Trueperella abortisuis</name>
    <dbReference type="NCBI Taxonomy" id="445930"/>
    <lineage>
        <taxon>Bacteria</taxon>
        <taxon>Bacillati</taxon>
        <taxon>Actinomycetota</taxon>
        <taxon>Actinomycetes</taxon>
        <taxon>Actinomycetales</taxon>
        <taxon>Actinomycetaceae</taxon>
        <taxon>Trueperella</taxon>
    </lineage>
</organism>
<comment type="subcellular location">
    <subcellularLocation>
        <location evidence="1">Cell membrane</location>
        <topology evidence="1">Multi-pass membrane protein</topology>
    </subcellularLocation>
</comment>
<protein>
    <submittedName>
        <fullName evidence="10">Membrane protein YeiH</fullName>
    </submittedName>
</protein>
<dbReference type="EMBL" id="JAUSQL010000001">
    <property type="protein sequence ID" value="MDP9832129.1"/>
    <property type="molecule type" value="Genomic_DNA"/>
</dbReference>
<keyword evidence="3" id="KW-1003">Cell membrane</keyword>
<feature type="transmembrane region" description="Helical" evidence="8">
    <location>
        <begin position="6"/>
        <end position="26"/>
    </location>
</feature>
<dbReference type="InterPro" id="IPR005115">
    <property type="entry name" value="Gly_transporter"/>
</dbReference>
<feature type="region of interest" description="Disordered" evidence="7">
    <location>
        <begin position="218"/>
        <end position="241"/>
    </location>
</feature>
<feature type="transmembrane region" description="Helical" evidence="8">
    <location>
        <begin position="148"/>
        <end position="168"/>
    </location>
</feature>
<proteinExistence type="inferred from homology"/>
<feature type="domain" description="Glycine transporter" evidence="9">
    <location>
        <begin position="9"/>
        <end position="82"/>
    </location>
</feature>
<evidence type="ECO:0000256" key="2">
    <source>
        <dbReference type="ARBA" id="ARBA00008193"/>
    </source>
</evidence>
<dbReference type="Proteomes" id="UP001230145">
    <property type="component" value="Unassembled WGS sequence"/>
</dbReference>
<keyword evidence="5 8" id="KW-1133">Transmembrane helix</keyword>
<comment type="similarity">
    <text evidence="2">Belongs to the UPF0126 family.</text>
</comment>
<evidence type="ECO:0000256" key="8">
    <source>
        <dbReference type="SAM" id="Phobius"/>
    </source>
</evidence>
<evidence type="ECO:0000259" key="9">
    <source>
        <dbReference type="Pfam" id="PF03458"/>
    </source>
</evidence>